<dbReference type="PATRIC" id="fig|69014.16.peg.85"/>
<keyword evidence="1" id="KW-0812">Transmembrane</keyword>
<dbReference type="KEGG" id="tko:TK0082"/>
<proteinExistence type="predicted"/>
<feature type="transmembrane region" description="Helical" evidence="1">
    <location>
        <begin position="12"/>
        <end position="29"/>
    </location>
</feature>
<reference evidence="2 3" key="1">
    <citation type="journal article" date="2005" name="Genome Res.">
        <title>Complete genome sequence of the hyperthermophilic archaeon Thermococcus kodakaraensis KOD1 and comparison with Pyrococcus genomes.</title>
        <authorList>
            <person name="Fukui T."/>
            <person name="Atomi H."/>
            <person name="Kanai T."/>
            <person name="Matsumi R."/>
            <person name="Fujiwara S."/>
            <person name="Imanaka T."/>
        </authorList>
    </citation>
    <scope>NUCLEOTIDE SEQUENCE [LARGE SCALE GENOMIC DNA]</scope>
    <source>
        <strain evidence="3">ATCC BAA-918 / JCM 12380 / KOD1</strain>
    </source>
</reference>
<dbReference type="EMBL" id="AP006878">
    <property type="protein sequence ID" value="BAD84271.1"/>
    <property type="molecule type" value="Genomic_DNA"/>
</dbReference>
<evidence type="ECO:0000313" key="3">
    <source>
        <dbReference type="Proteomes" id="UP000000536"/>
    </source>
</evidence>
<accession>Q5JEH3</accession>
<gene>
    <name evidence="2" type="ordered locus">TK0082</name>
</gene>
<keyword evidence="1" id="KW-1133">Transmembrane helix</keyword>
<dbReference type="HOGENOM" id="CLU_3245552_0_0_2"/>
<dbReference type="Proteomes" id="UP000000536">
    <property type="component" value="Chromosome"/>
</dbReference>
<dbReference type="AlphaFoldDB" id="Q5JEH3"/>
<evidence type="ECO:0000256" key="1">
    <source>
        <dbReference type="SAM" id="Phobius"/>
    </source>
</evidence>
<keyword evidence="3" id="KW-1185">Reference proteome</keyword>
<dbReference type="EnsemblBacteria" id="BAD84271">
    <property type="protein sequence ID" value="BAD84271"/>
    <property type="gene ID" value="TK0082"/>
</dbReference>
<name>Q5JEH3_THEKO</name>
<dbReference type="InParanoid" id="Q5JEH3"/>
<organism evidence="2 3">
    <name type="scientific">Thermococcus kodakarensis (strain ATCC BAA-918 / JCM 12380 / KOD1)</name>
    <name type="common">Pyrococcus kodakaraensis (strain KOD1)</name>
    <dbReference type="NCBI Taxonomy" id="69014"/>
    <lineage>
        <taxon>Archaea</taxon>
        <taxon>Methanobacteriati</taxon>
        <taxon>Methanobacteriota</taxon>
        <taxon>Thermococci</taxon>
        <taxon>Thermococcales</taxon>
        <taxon>Thermococcaceae</taxon>
        <taxon>Thermococcus</taxon>
    </lineage>
</organism>
<keyword evidence="1" id="KW-0472">Membrane</keyword>
<sequence>MFGLTFLNLSPEAAFALGMIVGLLLMWAIEEDLGNHRKEVSA</sequence>
<protein>
    <submittedName>
        <fullName evidence="2">Uncharacterized protein</fullName>
    </submittedName>
</protein>
<dbReference type="RefSeq" id="WP_011249037.1">
    <property type="nucleotide sequence ID" value="NC_006624.1"/>
</dbReference>
<dbReference type="GeneID" id="78446587"/>
<evidence type="ECO:0000313" key="2">
    <source>
        <dbReference type="EMBL" id="BAD84271.1"/>
    </source>
</evidence>